<dbReference type="GO" id="GO:0004722">
    <property type="term" value="F:protein serine/threonine phosphatase activity"/>
    <property type="evidence" value="ECO:0007669"/>
    <property type="project" value="UniProtKB-EC"/>
</dbReference>
<dbReference type="AlphaFoldDB" id="A0A2I4CSM5"/>
<dbReference type="CDD" id="cd00143">
    <property type="entry name" value="PP2Cc"/>
    <property type="match status" value="1"/>
</dbReference>
<comment type="similarity">
    <text evidence="23">Belongs to the PP2C family.</text>
</comment>
<dbReference type="PANTHER" id="PTHR13832">
    <property type="entry name" value="PROTEIN PHOSPHATASE 2C"/>
    <property type="match status" value="1"/>
</dbReference>
<keyword evidence="12 23" id="KW-0904">Protein phosphatase</keyword>
<evidence type="ECO:0000256" key="7">
    <source>
        <dbReference type="ARBA" id="ARBA00022553"/>
    </source>
</evidence>
<protein>
    <recommendedName>
        <fullName evidence="18">Protein phosphatase 1E</fullName>
        <ecNumber evidence="5">3.1.3.16</ecNumber>
    </recommendedName>
    <alternativeName>
        <fullName evidence="21">Ca(2+)/calmodulin-dependent protein kinase phosphatase N</fullName>
    </alternativeName>
    <alternativeName>
        <fullName evidence="19">CaMKP-nucleus</fullName>
    </alternativeName>
    <alternativeName>
        <fullName evidence="20">Partner of PIX 1</fullName>
    </alternativeName>
    <alternativeName>
        <fullName evidence="22">Partner of PIX-alpha</fullName>
    </alternativeName>
</protein>
<comment type="subunit">
    <text evidence="17">Heterotrimer. Interacts with PAX1 and ARHGEF6 (or ARHGEF7).</text>
</comment>
<dbReference type="GO" id="GO:0046872">
    <property type="term" value="F:metal ion binding"/>
    <property type="evidence" value="ECO:0007669"/>
    <property type="project" value="UniProtKB-KW"/>
</dbReference>
<evidence type="ECO:0000256" key="19">
    <source>
        <dbReference type="ARBA" id="ARBA00075580"/>
    </source>
</evidence>
<dbReference type="SMART" id="SM00331">
    <property type="entry name" value="PP2C_SIG"/>
    <property type="match status" value="1"/>
</dbReference>
<dbReference type="KEGG" id="alim:106531629"/>
<dbReference type="Gene3D" id="3.60.40.10">
    <property type="entry name" value="PPM-type phosphatase domain"/>
    <property type="match status" value="1"/>
</dbReference>
<evidence type="ECO:0000256" key="3">
    <source>
        <dbReference type="ARBA" id="ARBA00004123"/>
    </source>
</evidence>
<comment type="catalytic activity">
    <reaction evidence="15">
        <text>O-phospho-L-seryl-[protein] + H2O = L-seryl-[protein] + phosphate</text>
        <dbReference type="Rhea" id="RHEA:20629"/>
        <dbReference type="Rhea" id="RHEA-COMP:9863"/>
        <dbReference type="Rhea" id="RHEA-COMP:11604"/>
        <dbReference type="ChEBI" id="CHEBI:15377"/>
        <dbReference type="ChEBI" id="CHEBI:29999"/>
        <dbReference type="ChEBI" id="CHEBI:43474"/>
        <dbReference type="ChEBI" id="CHEBI:83421"/>
        <dbReference type="EC" id="3.1.3.16"/>
    </reaction>
</comment>
<evidence type="ECO:0000256" key="14">
    <source>
        <dbReference type="ARBA" id="ARBA00023242"/>
    </source>
</evidence>
<dbReference type="CTD" id="9647"/>
<evidence type="ECO:0000256" key="8">
    <source>
        <dbReference type="ARBA" id="ARBA00022723"/>
    </source>
</evidence>
<evidence type="ECO:0000313" key="25">
    <source>
        <dbReference type="Proteomes" id="UP000192220"/>
    </source>
</evidence>
<dbReference type="SMART" id="SM00332">
    <property type="entry name" value="PP2Cc"/>
    <property type="match status" value="1"/>
</dbReference>
<dbReference type="InterPro" id="IPR001932">
    <property type="entry name" value="PPM-type_phosphatase-like_dom"/>
</dbReference>
<dbReference type="FunFam" id="3.60.40.10:FF:000021">
    <property type="entry name" value="Protein phosphatase, Mg2+/Mn2+-dependent, 1E"/>
    <property type="match status" value="1"/>
</dbReference>
<dbReference type="InterPro" id="IPR015655">
    <property type="entry name" value="PP2C"/>
</dbReference>
<dbReference type="InterPro" id="IPR036457">
    <property type="entry name" value="PPM-type-like_dom_sf"/>
</dbReference>
<evidence type="ECO:0000256" key="6">
    <source>
        <dbReference type="ARBA" id="ARBA00022490"/>
    </source>
</evidence>
<evidence type="ECO:0000256" key="11">
    <source>
        <dbReference type="ARBA" id="ARBA00022842"/>
    </source>
</evidence>
<evidence type="ECO:0000256" key="23">
    <source>
        <dbReference type="RuleBase" id="RU003465"/>
    </source>
</evidence>
<reference evidence="26" key="1">
    <citation type="submission" date="2025-08" db="UniProtKB">
        <authorList>
            <consortium name="RefSeq"/>
        </authorList>
    </citation>
    <scope>IDENTIFICATION</scope>
</reference>
<dbReference type="FunCoup" id="A0A2I4CSM5">
    <property type="interactions" value="125"/>
</dbReference>
<dbReference type="PANTHER" id="PTHR13832:SF233">
    <property type="entry name" value="PROTEIN PHOSPHATASE 1F"/>
    <property type="match status" value="1"/>
</dbReference>
<organism evidence="25 26">
    <name type="scientific">Austrofundulus limnaeus</name>
    <name type="common">Annual killifish</name>
    <dbReference type="NCBI Taxonomy" id="52670"/>
    <lineage>
        <taxon>Eukaryota</taxon>
        <taxon>Metazoa</taxon>
        <taxon>Chordata</taxon>
        <taxon>Craniata</taxon>
        <taxon>Vertebrata</taxon>
        <taxon>Euteleostomi</taxon>
        <taxon>Actinopterygii</taxon>
        <taxon>Neopterygii</taxon>
        <taxon>Teleostei</taxon>
        <taxon>Neoteleostei</taxon>
        <taxon>Acanthomorphata</taxon>
        <taxon>Ovalentaria</taxon>
        <taxon>Atherinomorphae</taxon>
        <taxon>Cyprinodontiformes</taxon>
        <taxon>Rivulidae</taxon>
        <taxon>Austrofundulus</taxon>
    </lineage>
</organism>
<dbReference type="SUPFAM" id="SSF81606">
    <property type="entry name" value="PP2C-like"/>
    <property type="match status" value="1"/>
</dbReference>
<keyword evidence="14" id="KW-0539">Nucleus</keyword>
<accession>A0A2I4CSM5</accession>
<comment type="subcellular location">
    <subcellularLocation>
        <location evidence="4">Cytoplasm</location>
    </subcellularLocation>
    <subcellularLocation>
        <location evidence="3">Nucleus</location>
    </subcellularLocation>
</comment>
<name>A0A2I4CSM5_AUSLI</name>
<evidence type="ECO:0000256" key="9">
    <source>
        <dbReference type="ARBA" id="ARBA00022737"/>
    </source>
</evidence>
<dbReference type="GeneID" id="106531629"/>
<dbReference type="InParanoid" id="A0A2I4CSM5"/>
<evidence type="ECO:0000256" key="10">
    <source>
        <dbReference type="ARBA" id="ARBA00022801"/>
    </source>
</evidence>
<dbReference type="PROSITE" id="PS01032">
    <property type="entry name" value="PPM_1"/>
    <property type="match status" value="1"/>
</dbReference>
<evidence type="ECO:0000256" key="17">
    <source>
        <dbReference type="ARBA" id="ARBA00063519"/>
    </source>
</evidence>
<dbReference type="EC" id="3.1.3.16" evidence="5"/>
<evidence type="ECO:0000313" key="26">
    <source>
        <dbReference type="RefSeq" id="XP_013882988.1"/>
    </source>
</evidence>
<dbReference type="Pfam" id="PF00481">
    <property type="entry name" value="PP2C"/>
    <property type="match status" value="1"/>
</dbReference>
<dbReference type="GO" id="GO:0005829">
    <property type="term" value="C:cytosol"/>
    <property type="evidence" value="ECO:0007669"/>
    <property type="project" value="TreeGrafter"/>
</dbReference>
<dbReference type="Proteomes" id="UP000192220">
    <property type="component" value="Unplaced"/>
</dbReference>
<keyword evidence="11" id="KW-0460">Magnesium</keyword>
<evidence type="ECO:0000256" key="16">
    <source>
        <dbReference type="ARBA" id="ARBA00048336"/>
    </source>
</evidence>
<keyword evidence="13" id="KW-0464">Manganese</keyword>
<evidence type="ECO:0000256" key="20">
    <source>
        <dbReference type="ARBA" id="ARBA00075701"/>
    </source>
</evidence>
<comment type="catalytic activity">
    <reaction evidence="16">
        <text>O-phospho-L-threonyl-[protein] + H2O = L-threonyl-[protein] + phosphate</text>
        <dbReference type="Rhea" id="RHEA:47004"/>
        <dbReference type="Rhea" id="RHEA-COMP:11060"/>
        <dbReference type="Rhea" id="RHEA-COMP:11605"/>
        <dbReference type="ChEBI" id="CHEBI:15377"/>
        <dbReference type="ChEBI" id="CHEBI:30013"/>
        <dbReference type="ChEBI" id="CHEBI:43474"/>
        <dbReference type="ChEBI" id="CHEBI:61977"/>
        <dbReference type="EC" id="3.1.3.16"/>
    </reaction>
</comment>
<dbReference type="STRING" id="52670.A0A2I4CSM5"/>
<evidence type="ECO:0000256" key="18">
    <source>
        <dbReference type="ARBA" id="ARBA00070214"/>
    </source>
</evidence>
<dbReference type="RefSeq" id="XP_013882988.1">
    <property type="nucleotide sequence ID" value="XM_014027534.1"/>
</dbReference>
<dbReference type="GO" id="GO:0005634">
    <property type="term" value="C:nucleus"/>
    <property type="evidence" value="ECO:0007669"/>
    <property type="project" value="UniProtKB-SubCell"/>
</dbReference>
<dbReference type="PROSITE" id="PS51746">
    <property type="entry name" value="PPM_2"/>
    <property type="match status" value="1"/>
</dbReference>
<evidence type="ECO:0000256" key="15">
    <source>
        <dbReference type="ARBA" id="ARBA00047761"/>
    </source>
</evidence>
<evidence type="ECO:0000256" key="4">
    <source>
        <dbReference type="ARBA" id="ARBA00004496"/>
    </source>
</evidence>
<keyword evidence="25" id="KW-1185">Reference proteome</keyword>
<keyword evidence="8" id="KW-0479">Metal-binding</keyword>
<evidence type="ECO:0000256" key="1">
    <source>
        <dbReference type="ARBA" id="ARBA00001936"/>
    </source>
</evidence>
<evidence type="ECO:0000256" key="21">
    <source>
        <dbReference type="ARBA" id="ARBA00078590"/>
    </source>
</evidence>
<keyword evidence="6" id="KW-0963">Cytoplasm</keyword>
<comment type="cofactor">
    <cofactor evidence="1">
        <name>Mn(2+)</name>
        <dbReference type="ChEBI" id="CHEBI:29035"/>
    </cofactor>
</comment>
<evidence type="ECO:0000256" key="13">
    <source>
        <dbReference type="ARBA" id="ARBA00023211"/>
    </source>
</evidence>
<dbReference type="InterPro" id="IPR000222">
    <property type="entry name" value="PP2C_BS"/>
</dbReference>
<feature type="domain" description="PPM-type phosphatase" evidence="24">
    <location>
        <begin position="141"/>
        <end position="409"/>
    </location>
</feature>
<evidence type="ECO:0000256" key="5">
    <source>
        <dbReference type="ARBA" id="ARBA00013081"/>
    </source>
</evidence>
<evidence type="ECO:0000256" key="2">
    <source>
        <dbReference type="ARBA" id="ARBA00001946"/>
    </source>
</evidence>
<evidence type="ECO:0000256" key="22">
    <source>
        <dbReference type="ARBA" id="ARBA00079435"/>
    </source>
</evidence>
<keyword evidence="10 23" id="KW-0378">Hydrolase</keyword>
<sequence>MTEMEEETLCRCFLSRFVEDFPIALEEDRPLPVSPLSHKVSLEEIHGESLDFGLRLLSARDAPSGLSALLCQAALSQLLKEDLLPFRCCCEAEANQEEQGKVVLFQSEAVQRLFLRKLIDVAVTWLRELPKLPSSGSRTFQCSIYSIKNTRRKMEDKHLALAEFNELFGIQDGVQRAFYAVFDGHGGVDAAIYAATHLHVALSKQEMLQKDTATAFKRAFKHTDDMFRGKAKRERLRSGSTGVAVLIQGQELTVAWLGDSQALLVRSGEVVTLMDPHKPEREDEKQRIEDLGGCIAYMGCWRVNGTYAVSRAIGDFDQKPYVSGDADCSTIQLLGDEDYVLLACDGFFDAVKPSEVPYMVVEALQQTAGECFPPESSEVSVGQKVAQKLVGEAKAAGSTDNITVMLVFLRPPEQLLVQHCTSGTVKASPPHVAAQIPGNQTLV</sequence>
<comment type="cofactor">
    <cofactor evidence="2">
        <name>Mg(2+)</name>
        <dbReference type="ChEBI" id="CHEBI:18420"/>
    </cofactor>
</comment>
<keyword evidence="7" id="KW-0597">Phosphoprotein</keyword>
<keyword evidence="9" id="KW-0677">Repeat</keyword>
<gene>
    <name evidence="26" type="primary">ppm1f</name>
</gene>
<evidence type="ECO:0000259" key="24">
    <source>
        <dbReference type="PROSITE" id="PS51746"/>
    </source>
</evidence>
<proteinExistence type="inferred from homology"/>
<dbReference type="OrthoDB" id="10264738at2759"/>
<evidence type="ECO:0000256" key="12">
    <source>
        <dbReference type="ARBA" id="ARBA00022912"/>
    </source>
</evidence>